<proteinExistence type="predicted"/>
<accession>C1H1I0</accession>
<name>C1H1I0_PARBA</name>
<dbReference type="AlphaFoldDB" id="C1H1I0"/>
<protein>
    <submittedName>
        <fullName evidence="1">Uncharacterized protein</fullName>
    </submittedName>
</protein>
<organism evidence="1 2">
    <name type="scientific">Paracoccidioides lutzii (strain ATCC MYA-826 / Pb01)</name>
    <name type="common">Paracoccidioides brasiliensis</name>
    <dbReference type="NCBI Taxonomy" id="502779"/>
    <lineage>
        <taxon>Eukaryota</taxon>
        <taxon>Fungi</taxon>
        <taxon>Dikarya</taxon>
        <taxon>Ascomycota</taxon>
        <taxon>Pezizomycotina</taxon>
        <taxon>Eurotiomycetes</taxon>
        <taxon>Eurotiomycetidae</taxon>
        <taxon>Onygenales</taxon>
        <taxon>Ajellomycetaceae</taxon>
        <taxon>Paracoccidioides</taxon>
    </lineage>
</organism>
<sequence length="122" mass="14077">MFSTANRGKFQEVHFHIAKHTCECDVFPNIVEELPDLLVWMSGQMPGVDTRSQPSLRRKEIRLYTLLDGKVLLNPDEMPADFRINLSNAEVEGTDEGDPERLEWRVFLQLMFPRARAILPPP</sequence>
<evidence type="ECO:0000313" key="1">
    <source>
        <dbReference type="EMBL" id="EEH33574.2"/>
    </source>
</evidence>
<dbReference type="EMBL" id="KN294002">
    <property type="protein sequence ID" value="EEH33574.2"/>
    <property type="molecule type" value="Genomic_DNA"/>
</dbReference>
<evidence type="ECO:0000313" key="2">
    <source>
        <dbReference type="Proteomes" id="UP000002059"/>
    </source>
</evidence>
<gene>
    <name evidence="1" type="ORF">PAAG_04624</name>
</gene>
<dbReference type="RefSeq" id="XP_002793714.2">
    <property type="nucleotide sequence ID" value="XM_002793668.2"/>
</dbReference>
<dbReference type="Proteomes" id="UP000002059">
    <property type="component" value="Partially assembled WGS sequence"/>
</dbReference>
<keyword evidence="2" id="KW-1185">Reference proteome</keyword>
<dbReference type="HOGENOM" id="CLU_2027413_0_0_1"/>
<dbReference type="VEuPathDB" id="FungiDB:PAAG_04624"/>
<reference evidence="1 2" key="1">
    <citation type="journal article" date="2011" name="PLoS Genet.">
        <title>Comparative genomic analysis of human fungal pathogens causing paracoccidioidomycosis.</title>
        <authorList>
            <person name="Desjardins C.A."/>
            <person name="Champion M.D."/>
            <person name="Holder J.W."/>
            <person name="Muszewska A."/>
            <person name="Goldberg J."/>
            <person name="Bailao A.M."/>
            <person name="Brigido M.M."/>
            <person name="Ferreira M.E."/>
            <person name="Garcia A.M."/>
            <person name="Grynberg M."/>
            <person name="Gujja S."/>
            <person name="Heiman D.I."/>
            <person name="Henn M.R."/>
            <person name="Kodira C.D."/>
            <person name="Leon-Narvaez H."/>
            <person name="Longo L.V."/>
            <person name="Ma L.J."/>
            <person name="Malavazi I."/>
            <person name="Matsuo A.L."/>
            <person name="Morais F.V."/>
            <person name="Pereira M."/>
            <person name="Rodriguez-Brito S."/>
            <person name="Sakthikumar S."/>
            <person name="Salem-Izacc S.M."/>
            <person name="Sykes S.M."/>
            <person name="Teixeira M.M."/>
            <person name="Vallejo M.C."/>
            <person name="Walter M.E."/>
            <person name="Yandava C."/>
            <person name="Young S."/>
            <person name="Zeng Q."/>
            <person name="Zucker J."/>
            <person name="Felipe M.S."/>
            <person name="Goldman G.H."/>
            <person name="Haas B.J."/>
            <person name="McEwen J.G."/>
            <person name="Nino-Vega G."/>
            <person name="Puccia R."/>
            <person name="San-Blas G."/>
            <person name="Soares C.M."/>
            <person name="Birren B.W."/>
            <person name="Cuomo C.A."/>
        </authorList>
    </citation>
    <scope>NUCLEOTIDE SEQUENCE [LARGE SCALE GENOMIC DNA]</scope>
    <source>
        <strain evidence="2">ATCC MYA-826 / Pb01</strain>
    </source>
</reference>
<dbReference type="GeneID" id="9096861"/>
<dbReference type="KEGG" id="pbl:PAAG_04624"/>